<dbReference type="PANTHER" id="PTHR30529:SF3">
    <property type="entry name" value="CYTOCHROME B561 HOMOLOG 1"/>
    <property type="match status" value="1"/>
</dbReference>
<reference evidence="15" key="1">
    <citation type="journal article" date="2014" name="Int. J. Syst. Evol. Microbiol.">
        <title>Complete genome sequence of Corynebacterium casei LMG S-19264T (=DSM 44701T), isolated from a smear-ripened cheese.</title>
        <authorList>
            <consortium name="US DOE Joint Genome Institute (JGI-PGF)"/>
            <person name="Walter F."/>
            <person name="Albersmeier A."/>
            <person name="Kalinowski J."/>
            <person name="Ruckert C."/>
        </authorList>
    </citation>
    <scope>NUCLEOTIDE SEQUENCE</scope>
    <source>
        <strain evidence="15">KCTC 32182</strain>
    </source>
</reference>
<feature type="transmembrane region" description="Helical" evidence="13">
    <location>
        <begin position="91"/>
        <end position="111"/>
    </location>
</feature>
<evidence type="ECO:0000256" key="8">
    <source>
        <dbReference type="ARBA" id="ARBA00022982"/>
    </source>
</evidence>
<comment type="cofactor">
    <cofactor evidence="1">
        <name>heme b</name>
        <dbReference type="ChEBI" id="CHEBI:60344"/>
    </cofactor>
</comment>
<evidence type="ECO:0000256" key="9">
    <source>
        <dbReference type="ARBA" id="ARBA00022989"/>
    </source>
</evidence>
<feature type="transmembrane region" description="Helical" evidence="13">
    <location>
        <begin position="149"/>
        <end position="166"/>
    </location>
</feature>
<keyword evidence="3" id="KW-0813">Transport</keyword>
<comment type="caution">
    <text evidence="15">The sequence shown here is derived from an EMBL/GenBank/DDBJ whole genome shotgun (WGS) entry which is preliminary data.</text>
</comment>
<dbReference type="GO" id="GO:0009055">
    <property type="term" value="F:electron transfer activity"/>
    <property type="evidence" value="ECO:0007669"/>
    <property type="project" value="InterPro"/>
</dbReference>
<evidence type="ECO:0000259" key="14">
    <source>
        <dbReference type="Pfam" id="PF01292"/>
    </source>
</evidence>
<evidence type="ECO:0000256" key="1">
    <source>
        <dbReference type="ARBA" id="ARBA00001970"/>
    </source>
</evidence>
<keyword evidence="5" id="KW-0349">Heme</keyword>
<feature type="transmembrane region" description="Helical" evidence="13">
    <location>
        <begin position="12"/>
        <end position="31"/>
    </location>
</feature>
<dbReference type="GO" id="GO:0005886">
    <property type="term" value="C:plasma membrane"/>
    <property type="evidence" value="ECO:0007669"/>
    <property type="project" value="UniProtKB-SubCell"/>
</dbReference>
<proteinExistence type="inferred from homology"/>
<sequence>MLKNSQNSYGRVARLLHWLSALAVIAALVFIEMKDLFPKGTPMRDFMKAGHFQAGVTVLLLVLPRLAWRFANPLPRITPAPDKRIALASHAAHWALYALMLALPLLGIIALQNFGREISYFGITLPTLVSVSEDAAGNLMDLHETLGNLIMWLAIAHAVAAFWHHFSVKDDTLTRLTGPLR</sequence>
<evidence type="ECO:0000256" key="2">
    <source>
        <dbReference type="ARBA" id="ARBA00004651"/>
    </source>
</evidence>
<protein>
    <submittedName>
        <fullName evidence="15">Cytochrome b</fullName>
    </submittedName>
</protein>
<evidence type="ECO:0000256" key="6">
    <source>
        <dbReference type="ARBA" id="ARBA00022692"/>
    </source>
</evidence>
<keyword evidence="16" id="KW-1185">Reference proteome</keyword>
<dbReference type="Pfam" id="PF01292">
    <property type="entry name" value="Ni_hydr_CYTB"/>
    <property type="match status" value="1"/>
</dbReference>
<keyword evidence="8" id="KW-0249">Electron transport</keyword>
<feature type="transmembrane region" description="Helical" evidence="13">
    <location>
        <begin position="52"/>
        <end position="71"/>
    </location>
</feature>
<dbReference type="EMBL" id="BMYX01000016">
    <property type="protein sequence ID" value="GGY21368.1"/>
    <property type="molecule type" value="Genomic_DNA"/>
</dbReference>
<evidence type="ECO:0000256" key="12">
    <source>
        <dbReference type="ARBA" id="ARBA00037975"/>
    </source>
</evidence>
<keyword evidence="9 13" id="KW-1133">Transmembrane helix</keyword>
<dbReference type="GO" id="GO:0020037">
    <property type="term" value="F:heme binding"/>
    <property type="evidence" value="ECO:0007669"/>
    <property type="project" value="TreeGrafter"/>
</dbReference>
<evidence type="ECO:0000313" key="15">
    <source>
        <dbReference type="EMBL" id="GGY21368.1"/>
    </source>
</evidence>
<keyword evidence="11 13" id="KW-0472">Membrane</keyword>
<dbReference type="InterPro" id="IPR011577">
    <property type="entry name" value="Cyt_b561_bac/Ni-Hgenase"/>
</dbReference>
<dbReference type="PANTHER" id="PTHR30529">
    <property type="entry name" value="CYTOCHROME B561"/>
    <property type="match status" value="1"/>
</dbReference>
<dbReference type="SUPFAM" id="SSF81342">
    <property type="entry name" value="Transmembrane di-heme cytochromes"/>
    <property type="match status" value="1"/>
</dbReference>
<dbReference type="GO" id="GO:0046872">
    <property type="term" value="F:metal ion binding"/>
    <property type="evidence" value="ECO:0007669"/>
    <property type="project" value="UniProtKB-KW"/>
</dbReference>
<dbReference type="Proteomes" id="UP000645257">
    <property type="component" value="Unassembled WGS sequence"/>
</dbReference>
<dbReference type="RefSeq" id="WP_189535041.1">
    <property type="nucleotide sequence ID" value="NZ_BMYX01000016.1"/>
</dbReference>
<keyword evidence="7" id="KW-0479">Metal-binding</keyword>
<dbReference type="AlphaFoldDB" id="A0A918P5B7"/>
<evidence type="ECO:0000256" key="13">
    <source>
        <dbReference type="SAM" id="Phobius"/>
    </source>
</evidence>
<dbReference type="InterPro" id="IPR016174">
    <property type="entry name" value="Di-haem_cyt_TM"/>
</dbReference>
<keyword evidence="10" id="KW-0408">Iron</keyword>
<comment type="subcellular location">
    <subcellularLocation>
        <location evidence="2">Cell membrane</location>
        <topology evidence="2">Multi-pass membrane protein</topology>
    </subcellularLocation>
</comment>
<evidence type="ECO:0000256" key="11">
    <source>
        <dbReference type="ARBA" id="ARBA00023136"/>
    </source>
</evidence>
<accession>A0A918P5B7</accession>
<dbReference type="InterPro" id="IPR052168">
    <property type="entry name" value="Cytochrome_b561_oxidase"/>
</dbReference>
<evidence type="ECO:0000256" key="3">
    <source>
        <dbReference type="ARBA" id="ARBA00022448"/>
    </source>
</evidence>
<evidence type="ECO:0000256" key="7">
    <source>
        <dbReference type="ARBA" id="ARBA00022723"/>
    </source>
</evidence>
<keyword evidence="4" id="KW-1003">Cell membrane</keyword>
<evidence type="ECO:0000313" key="16">
    <source>
        <dbReference type="Proteomes" id="UP000645257"/>
    </source>
</evidence>
<dbReference type="Gene3D" id="1.20.950.20">
    <property type="entry name" value="Transmembrane di-heme cytochromes, Chain C"/>
    <property type="match status" value="1"/>
</dbReference>
<gene>
    <name evidence="15" type="ORF">GCM10011289_26160</name>
</gene>
<keyword evidence="6 13" id="KW-0812">Transmembrane</keyword>
<comment type="similarity">
    <text evidence="12">Belongs to the cytochrome b561 family.</text>
</comment>
<evidence type="ECO:0000256" key="10">
    <source>
        <dbReference type="ARBA" id="ARBA00023004"/>
    </source>
</evidence>
<evidence type="ECO:0000256" key="4">
    <source>
        <dbReference type="ARBA" id="ARBA00022475"/>
    </source>
</evidence>
<name>A0A918P5B7_9NEIS</name>
<evidence type="ECO:0000256" key="5">
    <source>
        <dbReference type="ARBA" id="ARBA00022617"/>
    </source>
</evidence>
<reference evidence="15" key="2">
    <citation type="submission" date="2020-09" db="EMBL/GenBank/DDBJ databases">
        <authorList>
            <person name="Sun Q."/>
            <person name="Kim S."/>
        </authorList>
    </citation>
    <scope>NUCLEOTIDE SEQUENCE</scope>
    <source>
        <strain evidence="15">KCTC 32182</strain>
    </source>
</reference>
<organism evidence="15 16">
    <name type="scientific">Paludibacterium paludis</name>
    <dbReference type="NCBI Taxonomy" id="1225769"/>
    <lineage>
        <taxon>Bacteria</taxon>
        <taxon>Pseudomonadati</taxon>
        <taxon>Pseudomonadota</taxon>
        <taxon>Betaproteobacteria</taxon>
        <taxon>Neisseriales</taxon>
        <taxon>Chromobacteriaceae</taxon>
        <taxon>Paludibacterium</taxon>
    </lineage>
</organism>
<dbReference type="GO" id="GO:0022904">
    <property type="term" value="P:respiratory electron transport chain"/>
    <property type="evidence" value="ECO:0007669"/>
    <property type="project" value="InterPro"/>
</dbReference>
<feature type="domain" description="Cytochrome b561 bacterial/Ni-hydrogenase" evidence="14">
    <location>
        <begin position="9"/>
        <end position="177"/>
    </location>
</feature>